<name>A0A914AGC7_PATMI</name>
<dbReference type="OrthoDB" id="410381at2759"/>
<dbReference type="OMA" id="HRCITAK"/>
<dbReference type="Proteomes" id="UP000887568">
    <property type="component" value="Unplaced"/>
</dbReference>
<keyword evidence="3" id="KW-1185">Reference proteome</keyword>
<evidence type="ECO:0000313" key="2">
    <source>
        <dbReference type="EnsemblMetazoa" id="XP_038062571.1"/>
    </source>
</evidence>
<dbReference type="PROSITE" id="PS50878">
    <property type="entry name" value="RT_POL"/>
    <property type="match status" value="1"/>
</dbReference>
<dbReference type="AlphaFoldDB" id="A0A914AGC7"/>
<reference evidence="2" key="1">
    <citation type="submission" date="2022-11" db="UniProtKB">
        <authorList>
            <consortium name="EnsemblMetazoa"/>
        </authorList>
    </citation>
    <scope>IDENTIFICATION</scope>
</reference>
<evidence type="ECO:0000259" key="1">
    <source>
        <dbReference type="PROSITE" id="PS50878"/>
    </source>
</evidence>
<dbReference type="PANTHER" id="PTHR47027">
    <property type="entry name" value="REVERSE TRANSCRIPTASE DOMAIN-CONTAINING PROTEIN"/>
    <property type="match status" value="1"/>
</dbReference>
<evidence type="ECO:0000313" key="3">
    <source>
        <dbReference type="Proteomes" id="UP000887568"/>
    </source>
</evidence>
<dbReference type="RefSeq" id="XP_038062571.1">
    <property type="nucleotide sequence ID" value="XM_038206643.1"/>
</dbReference>
<dbReference type="EnsemblMetazoa" id="XM_038206643.1">
    <property type="protein sequence ID" value="XP_038062571.1"/>
    <property type="gene ID" value="LOC119733059"/>
</dbReference>
<dbReference type="PANTHER" id="PTHR47027:SF27">
    <property type="entry name" value="REVERSE TRANSCRIPTASE DOMAIN-CONTAINING PROTEIN"/>
    <property type="match status" value="1"/>
</dbReference>
<organism evidence="2 3">
    <name type="scientific">Patiria miniata</name>
    <name type="common">Bat star</name>
    <name type="synonym">Asterina miniata</name>
    <dbReference type="NCBI Taxonomy" id="46514"/>
    <lineage>
        <taxon>Eukaryota</taxon>
        <taxon>Metazoa</taxon>
        <taxon>Echinodermata</taxon>
        <taxon>Eleutherozoa</taxon>
        <taxon>Asterozoa</taxon>
        <taxon>Asteroidea</taxon>
        <taxon>Valvatacea</taxon>
        <taxon>Valvatida</taxon>
        <taxon>Asterinidae</taxon>
        <taxon>Patiria</taxon>
    </lineage>
</organism>
<feature type="domain" description="Reverse transcriptase" evidence="1">
    <location>
        <begin position="1"/>
        <end position="81"/>
    </location>
</feature>
<proteinExistence type="predicted"/>
<protein>
    <recommendedName>
        <fullName evidence="1">Reverse transcriptase domain-containing protein</fullName>
    </recommendedName>
</protein>
<sequence>MAISEGLEAYVFHNLSPHADDIALQADQIREAQELLGRLGLESEKVGLHLNAKKKEHDALGTHGGTSLKLVDDIKYLGARMQSTEKDIKVRKALAWKALLDLKKIWTSSLPKKLKLWYFQAAIETILLYGSETWILTAAQAKSLNGCYTRILRIAQNVNWKAHMTNTELYGNLPKISEKVESKRAGHCYRHQELPASRGSYGSQLKHGKPSRGRPIKTIVRLMMDDAGVETTDELASCMNSRDVWGVRHRDCLKHPLGSMSE</sequence>
<accession>A0A914AGC7</accession>
<dbReference type="GeneID" id="119733059"/>
<dbReference type="InterPro" id="IPR000477">
    <property type="entry name" value="RT_dom"/>
</dbReference>